<reference evidence="1 2" key="1">
    <citation type="submission" date="2018-12" db="EMBL/GenBank/DDBJ databases">
        <authorList>
            <consortium name="Pathogen Informatics"/>
        </authorList>
    </citation>
    <scope>NUCLEOTIDE SEQUENCE [LARGE SCALE GENOMIC DNA]</scope>
    <source>
        <strain evidence="1 2">NCTC11976</strain>
    </source>
</reference>
<evidence type="ECO:0000313" key="1">
    <source>
        <dbReference type="EMBL" id="VEB38879.1"/>
    </source>
</evidence>
<keyword evidence="1" id="KW-0560">Oxidoreductase</keyword>
<organism evidence="1 2">
    <name type="scientific">Legionella cherrii</name>
    <dbReference type="NCBI Taxonomy" id="28084"/>
    <lineage>
        <taxon>Bacteria</taxon>
        <taxon>Pseudomonadati</taxon>
        <taxon>Pseudomonadota</taxon>
        <taxon>Gammaproteobacteria</taxon>
        <taxon>Legionellales</taxon>
        <taxon>Legionellaceae</taxon>
        <taxon>Legionella</taxon>
    </lineage>
</organism>
<gene>
    <name evidence="1" type="ORF">NCTC11976_02961</name>
</gene>
<dbReference type="PANTHER" id="PTHR43600:SF4">
    <property type="entry name" value="CYTOSOLIC NIFE-HYDROGENASE, ALPHA SUBUNIT"/>
    <property type="match status" value="1"/>
</dbReference>
<evidence type="ECO:0000313" key="2">
    <source>
        <dbReference type="Proteomes" id="UP000277577"/>
    </source>
</evidence>
<dbReference type="Proteomes" id="UP000277577">
    <property type="component" value="Chromosome"/>
</dbReference>
<dbReference type="Gene3D" id="1.10.645.10">
    <property type="entry name" value="Cytochrome-c3 Hydrogenase, chain B"/>
    <property type="match status" value="1"/>
</dbReference>
<accession>A0ABY6TAN6</accession>
<name>A0ABY6TAN6_9GAMM</name>
<keyword evidence="2" id="KW-1185">Reference proteome</keyword>
<dbReference type="SUPFAM" id="SSF56762">
    <property type="entry name" value="HydB/Nqo4-like"/>
    <property type="match status" value="1"/>
</dbReference>
<dbReference type="InterPro" id="IPR029014">
    <property type="entry name" value="NiFe-Hase_large"/>
</dbReference>
<dbReference type="GO" id="GO:0050454">
    <property type="term" value="F:coenzyme F420 hydrogenase activity"/>
    <property type="evidence" value="ECO:0007669"/>
    <property type="project" value="UniProtKB-EC"/>
</dbReference>
<dbReference type="PANTHER" id="PTHR43600">
    <property type="entry name" value="COENZYME F420 HYDROGENASE, SUBUNIT ALPHA"/>
    <property type="match status" value="1"/>
</dbReference>
<protein>
    <submittedName>
        <fullName evidence="1">Coenzyme F420-reducing hydrogenase, alpha subunit</fullName>
        <ecNumber evidence="1">1.12.98.1</ecNumber>
    </submittedName>
</protein>
<sequence>MHIHFLALPDFLGFKSAPEMAKSYPEEVRRGIRLQSFGNDLIKLFGGRSVHPVGACVGGFYKAPSPMQINALLEKAKARIEDWRRINSLAGRTFLSR</sequence>
<dbReference type="EC" id="1.12.98.1" evidence="1"/>
<dbReference type="EMBL" id="LR134173">
    <property type="protein sequence ID" value="VEB38879.1"/>
    <property type="molecule type" value="Genomic_DNA"/>
</dbReference>
<proteinExistence type="predicted"/>